<dbReference type="RefSeq" id="WP_066687135.1">
    <property type="nucleotide sequence ID" value="NZ_CP117025.1"/>
</dbReference>
<dbReference type="PIRSF" id="PIRSF029730">
    <property type="entry name" value="UCP029730"/>
    <property type="match status" value="1"/>
</dbReference>
<comment type="caution">
    <text evidence="1">The sequence shown here is derived from an EMBL/GenBank/DDBJ whole genome shotgun (WGS) entry which is preliminary data.</text>
</comment>
<proteinExistence type="predicted"/>
<organism evidence="1 2">
    <name type="scientific">Sphingomonas hankookensis</name>
    <dbReference type="NCBI Taxonomy" id="563996"/>
    <lineage>
        <taxon>Bacteria</taxon>
        <taxon>Pseudomonadati</taxon>
        <taxon>Pseudomonadota</taxon>
        <taxon>Alphaproteobacteria</taxon>
        <taxon>Sphingomonadales</taxon>
        <taxon>Sphingomonadaceae</taxon>
        <taxon>Sphingomonas</taxon>
    </lineage>
</organism>
<evidence type="ECO:0000313" key="2">
    <source>
        <dbReference type="Proteomes" id="UP000076609"/>
    </source>
</evidence>
<accession>A0ABR5YGL6</accession>
<name>A0ABR5YGL6_9SPHN</name>
<gene>
    <name evidence="1" type="ORF">AVT10_01005</name>
</gene>
<keyword evidence="2" id="KW-1185">Reference proteome</keyword>
<sequence length="241" mass="25869">MTAADILPGTGTDLLLLCDHASAWVPDDIAIPPHLLSLHVGVDIGAGPLTRALSARLDAPAILGTVSRLVIDLHRQSDHPGLIPEVSDGHAIRANVGADRADRIARFHAPYHRAIRDQVRRDRPRLIVAIHSFTPQLETGGGPRPWEAGILYGRDDRAARIAIDYLRAQGIPTGDQEPYSGRILNATLDRHAEGQGIPSLSVEVRNDLIADPAGVARWCAILADMIAAVRNGLALERASAQ</sequence>
<dbReference type="EMBL" id="LQQO01000001">
    <property type="protein sequence ID" value="KZE18658.1"/>
    <property type="molecule type" value="Genomic_DNA"/>
</dbReference>
<reference evidence="2" key="1">
    <citation type="submission" date="2016-01" db="EMBL/GenBank/DDBJ databases">
        <title>Draft genome of Chromobacterium sp. F49.</title>
        <authorList>
            <person name="Hong K.W."/>
        </authorList>
    </citation>
    <scope>NUCLEOTIDE SEQUENCE [LARGE SCALE GENOMIC DNA]</scope>
    <source>
        <strain evidence="2">CN3</strain>
    </source>
</reference>
<protein>
    <submittedName>
        <fullName evidence="1">N-formylglutamate amidohydrolase</fullName>
    </submittedName>
</protein>
<evidence type="ECO:0000313" key="1">
    <source>
        <dbReference type="EMBL" id="KZE18658.1"/>
    </source>
</evidence>
<dbReference type="SUPFAM" id="SSF53187">
    <property type="entry name" value="Zn-dependent exopeptidases"/>
    <property type="match status" value="1"/>
</dbReference>
<dbReference type="Pfam" id="PF05013">
    <property type="entry name" value="FGase"/>
    <property type="match status" value="1"/>
</dbReference>
<dbReference type="Gene3D" id="3.40.630.40">
    <property type="entry name" value="Zn-dependent exopeptidases"/>
    <property type="match status" value="1"/>
</dbReference>
<dbReference type="InterPro" id="IPR007709">
    <property type="entry name" value="N-FG_amidohydro"/>
</dbReference>
<dbReference type="InterPro" id="IPR011227">
    <property type="entry name" value="UCP029730"/>
</dbReference>
<dbReference type="Proteomes" id="UP000076609">
    <property type="component" value="Unassembled WGS sequence"/>
</dbReference>